<sequence>MTNRHAVLPLRRLWLAGALLLTLGACAEPSTPPPGSGSGPTPPGPLAWKTAAPAPISQYEAAGASIDGRLYVFGGFYTLLNNKPLVTVRTSVYNSASGRWNQLADMPEAVTHAATVAVGSKVYLAGGFIGDHPGPETDHVWIYDTATNRWSAGPSLPAPRGAGALALVGRKLHFFGGTRRDATELHDYTQDFGTHWVLDLDGSGDWTEAAPLPTPRNHLSGIALDGLIYAIGGQHLGDEVAGDLPDVQVYDPATDRWSARKNLPLPLGHTMASTVVWNGHIVVAGGVTLAENPAPDDVEGKESNTVLDYDPKTDKWTRLTDLPAPRQSPVAGVLGTKLVVTGGATDDGPTDVTWIGTR</sequence>
<dbReference type="EMBL" id="CP158299">
    <property type="protein sequence ID" value="XBV84375.1"/>
    <property type="molecule type" value="Genomic_DNA"/>
</dbReference>
<dbReference type="Gene3D" id="2.120.10.80">
    <property type="entry name" value="Kelch-type beta propeller"/>
    <property type="match status" value="2"/>
</dbReference>
<dbReference type="PANTHER" id="PTHR46773:SF5">
    <property type="entry name" value="OS04G0487100 PROTEIN"/>
    <property type="match status" value="1"/>
</dbReference>
<reference evidence="3" key="1">
    <citation type="submission" date="2024-06" db="EMBL/GenBank/DDBJ databases">
        <title>Draft Genome Sequence of Deinococcus sonorensis Type Strain KR-87, a Biofilm Producing Representative of the Genus Deinococcus.</title>
        <authorList>
            <person name="Boren L.S."/>
            <person name="Grosso R.A."/>
            <person name="Hugenberg-Cox A.N."/>
            <person name="Hill J.T.E."/>
            <person name="Albert C.M."/>
            <person name="Tuohy J.M."/>
        </authorList>
    </citation>
    <scope>NUCLEOTIDE SEQUENCE</scope>
    <source>
        <strain evidence="3">KR-87</strain>
    </source>
</reference>
<evidence type="ECO:0000256" key="2">
    <source>
        <dbReference type="SAM" id="SignalP"/>
    </source>
</evidence>
<name>A0AAU7U7P1_9DEIO</name>
<feature type="compositionally biased region" description="Pro residues" evidence="1">
    <location>
        <begin position="30"/>
        <end position="45"/>
    </location>
</feature>
<protein>
    <submittedName>
        <fullName evidence="3">Kelch repeat-containing protein</fullName>
    </submittedName>
</protein>
<dbReference type="InterPro" id="IPR011043">
    <property type="entry name" value="Gal_Oxase/kelch_b-propeller"/>
</dbReference>
<dbReference type="InterPro" id="IPR015915">
    <property type="entry name" value="Kelch-typ_b-propeller"/>
</dbReference>
<feature type="signal peptide" evidence="2">
    <location>
        <begin position="1"/>
        <end position="27"/>
    </location>
</feature>
<dbReference type="InterPro" id="IPR053256">
    <property type="entry name" value="Kelch_repeat-containing"/>
</dbReference>
<gene>
    <name evidence="3" type="ORF">ABOD76_13085</name>
</gene>
<dbReference type="AlphaFoldDB" id="A0AAU7U7P1"/>
<dbReference type="RefSeq" id="WP_350242412.1">
    <property type="nucleotide sequence ID" value="NZ_CP158299.1"/>
</dbReference>
<dbReference type="PROSITE" id="PS51257">
    <property type="entry name" value="PROKAR_LIPOPROTEIN"/>
    <property type="match status" value="1"/>
</dbReference>
<dbReference type="Pfam" id="PF01344">
    <property type="entry name" value="Kelch_1"/>
    <property type="match status" value="1"/>
</dbReference>
<feature type="region of interest" description="Disordered" evidence="1">
    <location>
        <begin position="29"/>
        <end position="49"/>
    </location>
</feature>
<dbReference type="Pfam" id="PF24681">
    <property type="entry name" value="Kelch_KLHDC2_KLHL20_DRC7"/>
    <property type="match status" value="1"/>
</dbReference>
<evidence type="ECO:0000256" key="1">
    <source>
        <dbReference type="SAM" id="MobiDB-lite"/>
    </source>
</evidence>
<organism evidence="3">
    <name type="scientific">Deinococcus sonorensis KR-87</name>
    <dbReference type="NCBI Taxonomy" id="694439"/>
    <lineage>
        <taxon>Bacteria</taxon>
        <taxon>Thermotogati</taxon>
        <taxon>Deinococcota</taxon>
        <taxon>Deinococci</taxon>
        <taxon>Deinococcales</taxon>
        <taxon>Deinococcaceae</taxon>
        <taxon>Deinococcus</taxon>
    </lineage>
</organism>
<keyword evidence="2" id="KW-0732">Signal</keyword>
<dbReference type="SUPFAM" id="SSF117281">
    <property type="entry name" value="Kelch motif"/>
    <property type="match status" value="1"/>
</dbReference>
<dbReference type="KEGG" id="dsc:ABOD76_13085"/>
<dbReference type="SUPFAM" id="SSF50965">
    <property type="entry name" value="Galactose oxidase, central domain"/>
    <property type="match status" value="1"/>
</dbReference>
<feature type="chain" id="PRO_5043403377" evidence="2">
    <location>
        <begin position="28"/>
        <end position="358"/>
    </location>
</feature>
<dbReference type="SMART" id="SM00612">
    <property type="entry name" value="Kelch"/>
    <property type="match status" value="4"/>
</dbReference>
<dbReference type="InterPro" id="IPR006652">
    <property type="entry name" value="Kelch_1"/>
</dbReference>
<evidence type="ECO:0000313" key="3">
    <source>
        <dbReference type="EMBL" id="XBV84375.1"/>
    </source>
</evidence>
<accession>A0AAU7U7P1</accession>
<dbReference type="PANTHER" id="PTHR46773">
    <property type="match status" value="1"/>
</dbReference>
<proteinExistence type="predicted"/>